<evidence type="ECO:0000256" key="5">
    <source>
        <dbReference type="ARBA" id="ARBA00034078"/>
    </source>
</evidence>
<dbReference type="PANTHER" id="PTHR21496">
    <property type="entry name" value="FERREDOXIN-RELATED"/>
    <property type="match status" value="1"/>
</dbReference>
<keyword evidence="3" id="KW-0408">Iron</keyword>
<dbReference type="SUPFAM" id="SSF50022">
    <property type="entry name" value="ISP domain"/>
    <property type="match status" value="1"/>
</dbReference>
<dbReference type="PANTHER" id="PTHR21496:SF0">
    <property type="entry name" value="RIESKE DOMAIN-CONTAINING PROTEIN"/>
    <property type="match status" value="1"/>
</dbReference>
<evidence type="ECO:0000313" key="7">
    <source>
        <dbReference type="EMBL" id="ANV79089.1"/>
    </source>
</evidence>
<dbReference type="GO" id="GO:0046872">
    <property type="term" value="F:metal ion binding"/>
    <property type="evidence" value="ECO:0007669"/>
    <property type="project" value="UniProtKB-KW"/>
</dbReference>
<keyword evidence="4" id="KW-0411">Iron-sulfur</keyword>
<dbReference type="Gene3D" id="2.102.10.10">
    <property type="entry name" value="Rieske [2Fe-2S] iron-sulphur domain"/>
    <property type="match status" value="1"/>
</dbReference>
<dbReference type="InterPro" id="IPR017941">
    <property type="entry name" value="Rieske_2Fe-2S"/>
</dbReference>
<keyword evidence="2" id="KW-0479">Metal-binding</keyword>
<name>A0A1B1T9X8_9ARCH</name>
<evidence type="ECO:0000259" key="6">
    <source>
        <dbReference type="PROSITE" id="PS51296"/>
    </source>
</evidence>
<reference evidence="7" key="2">
    <citation type="journal article" date="2015" name="ISME J.">
        <title>A new class of marine Euryarchaeota group II from the Mediterranean deep chlorophyll maximum.</title>
        <authorList>
            <person name="Martin-Cuadrado A.B."/>
            <person name="Garcia-Heredia I."/>
            <person name="Molto A.G."/>
            <person name="Lopez-Ubeda R."/>
            <person name="Kimes N."/>
            <person name="Lopez-Garcia P."/>
            <person name="Moreira D."/>
            <person name="Rodriguez-Valera F."/>
        </authorList>
    </citation>
    <scope>NUCLEOTIDE SEQUENCE</scope>
</reference>
<comment type="cofactor">
    <cofactor evidence="5">
        <name>[2Fe-2S] cluster</name>
        <dbReference type="ChEBI" id="CHEBI:190135"/>
    </cofactor>
</comment>
<organism evidence="7">
    <name type="scientific">uncultured Poseidoniia archaeon</name>
    <dbReference type="NCBI Taxonomy" id="1697135"/>
    <lineage>
        <taxon>Archaea</taxon>
        <taxon>Methanobacteriati</taxon>
        <taxon>Thermoplasmatota</taxon>
        <taxon>Candidatus Poseidoniia</taxon>
        <taxon>environmental samples</taxon>
    </lineage>
</organism>
<feature type="domain" description="Rieske" evidence="6">
    <location>
        <begin position="10"/>
        <end position="123"/>
    </location>
</feature>
<dbReference type="CDD" id="cd03467">
    <property type="entry name" value="Rieske"/>
    <property type="match status" value="1"/>
</dbReference>
<evidence type="ECO:0000256" key="4">
    <source>
        <dbReference type="ARBA" id="ARBA00023014"/>
    </source>
</evidence>
<evidence type="ECO:0000256" key="1">
    <source>
        <dbReference type="ARBA" id="ARBA00022714"/>
    </source>
</evidence>
<evidence type="ECO:0000256" key="2">
    <source>
        <dbReference type="ARBA" id="ARBA00022723"/>
    </source>
</evidence>
<dbReference type="EMBL" id="KP211813">
    <property type="protein sequence ID" value="ANV79089.1"/>
    <property type="molecule type" value="Genomic_DNA"/>
</dbReference>
<dbReference type="AlphaFoldDB" id="A0A1B1T9X8"/>
<keyword evidence="1" id="KW-0001">2Fe-2S</keyword>
<evidence type="ECO:0000256" key="3">
    <source>
        <dbReference type="ARBA" id="ARBA00023004"/>
    </source>
</evidence>
<dbReference type="Pfam" id="PF00355">
    <property type="entry name" value="Rieske"/>
    <property type="match status" value="1"/>
</dbReference>
<proteinExistence type="predicted"/>
<reference evidence="7" key="1">
    <citation type="submission" date="2014-11" db="EMBL/GenBank/DDBJ databases">
        <authorList>
            <person name="Zhu J."/>
            <person name="Qi W."/>
            <person name="Song R."/>
        </authorList>
    </citation>
    <scope>NUCLEOTIDE SEQUENCE</scope>
</reference>
<protein>
    <recommendedName>
        <fullName evidence="6">Rieske domain-containing protein</fullName>
    </recommendedName>
</protein>
<dbReference type="GO" id="GO:0051537">
    <property type="term" value="F:2 iron, 2 sulfur cluster binding"/>
    <property type="evidence" value="ECO:0007669"/>
    <property type="project" value="UniProtKB-KW"/>
</dbReference>
<sequence>MKLPVEGDNWHQVIRSDKLKLGKKKMRNIGLKSIMLLRQESTVHATDALCRHMAWPLSYGGKVKDDCITCPLHQTRYDLNNGEVKEWSPFPLFPLYGRFLGSLRRPSPLVVHETRELDGWVEVRLSTA</sequence>
<dbReference type="PROSITE" id="PS51296">
    <property type="entry name" value="RIESKE"/>
    <property type="match status" value="1"/>
</dbReference>
<accession>A0A1B1T9X8</accession>
<dbReference type="InterPro" id="IPR036922">
    <property type="entry name" value="Rieske_2Fe-2S_sf"/>
</dbReference>